<accession>A0A942YDY8</accession>
<dbReference type="AlphaFoldDB" id="A0A942YDY8"/>
<dbReference type="Proteomes" id="UP000677265">
    <property type="component" value="Unassembled WGS sequence"/>
</dbReference>
<evidence type="ECO:0000313" key="3">
    <source>
        <dbReference type="Proteomes" id="UP000677265"/>
    </source>
</evidence>
<gene>
    <name evidence="2" type="ORF">KHB02_003350</name>
    <name evidence="1" type="ORF">KHB02_32875</name>
</gene>
<reference evidence="1" key="1">
    <citation type="submission" date="2021-05" db="EMBL/GenBank/DDBJ databases">
        <title>Novel Bacillus species.</title>
        <authorList>
            <person name="Liu G."/>
        </authorList>
    </citation>
    <scope>NUCLEOTIDE SEQUENCE</scope>
    <source>
        <strain evidence="1 3">FJAT-50051</strain>
    </source>
</reference>
<sequence>MTGYTFLPWMREGLASSIPKEDSLIGAMDSRVQVPVSLQVNNTVTAGVQVRLYGPGDVTGFDQRQVLRTDPPHLATGFEANYFASIEFDRPDFPWMFTPAAAKGNRLRPWIILLVLSKQEAKLEIPKSQTLPILTIKSPYQEKLPDLGESWACAHTQVNGEAAGDQGLKGMLKGDPKLNLSRLICPRYLLPSTSYIACVVPAFDIGVKAGLGEQIDENGSLLPAWDVKNASDTTDLRLPVYYHWEFATGEAGDFESLVWALEPRRMDPDLVGVRPLNVTFPGYNLPSCKVPGLEGALCVSEGTSPGLNGVPENFREALKDLLNKPQTLTTISDLSDSVIVPPIYGRWHAAKKSIDSTSRPWLEQLNLDPRLRVAAGVGTKIVQEKQDQLMASAWEQIGEIDRANQALRQAQLGRAVGTAIHKSHMSNLPAESLLQLTGAAHSRLLWEEQTIVSKERGTTITEVPASAAFRRITRPNGPVARRVNGGGSSQKLDLIKGINSLKYRLKQPLKSLRGAAVLEGITDSSGVRRRLEQANKEALSKLDAKKTLEGFKDAAIIIQEAILRTVDPLLRDPKDPPRLPIEEGKKILLDRLDPEKTVTNRMQARIVIPDPMWRPADPLEPIMAAPEFPTPMYRALADHSQDWLLPGLEHVPPNTLTLLETNPRFIEAFMVGLNHEMSRELLWRRYPTDQRGTYFRQFWDARGRIPRQASTKDIPPIHEWGKALGDHMSSTAAQEQMVLLIRGDLLRRYPNATIYAIKGEWMTVNGKKVRQPKSSPSTDEQKFPQFSGKLEPDITFLGFDLSSSTARGNDTTDPGWFFILQQQPTEPRFGLDVSQSSTGMPLTWRDLSWNDVHLSEGRYVQLSGGLKNSFQKPGTPANIDWNTASNSAALAYITLQRPFRIAVHASDLLPL</sequence>
<organism evidence="1">
    <name type="scientific">Neobacillus citreus</name>
    <dbReference type="NCBI Taxonomy" id="2833578"/>
    <lineage>
        <taxon>Bacteria</taxon>
        <taxon>Bacillati</taxon>
        <taxon>Bacillota</taxon>
        <taxon>Bacilli</taxon>
        <taxon>Bacillales</taxon>
        <taxon>Bacillaceae</taxon>
        <taxon>Neobacillus</taxon>
    </lineage>
</organism>
<protein>
    <submittedName>
        <fullName evidence="1">Uncharacterized protein</fullName>
    </submittedName>
</protein>
<proteinExistence type="predicted"/>
<comment type="caution">
    <text evidence="1">The sequence shown here is derived from an EMBL/GenBank/DDBJ whole genome shotgun (WGS) entry which is preliminary data.</text>
</comment>
<name>A0A942YDY8_9BACI</name>
<keyword evidence="3" id="KW-1185">Reference proteome</keyword>
<dbReference type="RefSeq" id="WP_213145976.1">
    <property type="nucleotide sequence ID" value="NZ_JAGYPE020000003.1"/>
</dbReference>
<dbReference type="EMBL" id="JAGYPE020000003">
    <property type="protein sequence ID" value="MCH6264563.1"/>
    <property type="molecule type" value="Genomic_DNA"/>
</dbReference>
<evidence type="ECO:0000313" key="1">
    <source>
        <dbReference type="EMBL" id="MBS4186190.1"/>
    </source>
</evidence>
<evidence type="ECO:0000313" key="2">
    <source>
        <dbReference type="EMBL" id="MCH6264563.1"/>
    </source>
</evidence>
<dbReference type="EMBL" id="JAGYPE010000006">
    <property type="protein sequence ID" value="MBS4186190.1"/>
    <property type="molecule type" value="Genomic_DNA"/>
</dbReference>